<feature type="repeat" description="ANK" evidence="3">
    <location>
        <begin position="142"/>
        <end position="174"/>
    </location>
</feature>
<dbReference type="SMART" id="SM00248">
    <property type="entry name" value="ANK"/>
    <property type="match status" value="9"/>
</dbReference>
<dbReference type="AlphaFoldDB" id="A0AA88IB41"/>
<reference evidence="4" key="1">
    <citation type="submission" date="2023-07" db="EMBL/GenBank/DDBJ databases">
        <title>Chromosome-level genome assembly of Artemia franciscana.</title>
        <authorList>
            <person name="Jo E."/>
        </authorList>
    </citation>
    <scope>NUCLEOTIDE SEQUENCE</scope>
    <source>
        <tissue evidence="4">Whole body</tissue>
    </source>
</reference>
<dbReference type="PANTHER" id="PTHR24161">
    <property type="entry name" value="ANK_REP_REGION DOMAIN-CONTAINING PROTEIN-RELATED"/>
    <property type="match status" value="1"/>
</dbReference>
<evidence type="ECO:0000256" key="1">
    <source>
        <dbReference type="ARBA" id="ARBA00022737"/>
    </source>
</evidence>
<keyword evidence="5" id="KW-1185">Reference proteome</keyword>
<gene>
    <name evidence="4" type="ORF">QYM36_000451</name>
</gene>
<dbReference type="EMBL" id="JAVRJZ010000002">
    <property type="protein sequence ID" value="KAK2725979.1"/>
    <property type="molecule type" value="Genomic_DNA"/>
</dbReference>
<dbReference type="SUPFAM" id="SSF48403">
    <property type="entry name" value="Ankyrin repeat"/>
    <property type="match status" value="1"/>
</dbReference>
<feature type="repeat" description="ANK" evidence="3">
    <location>
        <begin position="76"/>
        <end position="108"/>
    </location>
</feature>
<dbReference type="PRINTS" id="PR01415">
    <property type="entry name" value="ANKYRIN"/>
</dbReference>
<feature type="repeat" description="ANK" evidence="3">
    <location>
        <begin position="245"/>
        <end position="277"/>
    </location>
</feature>
<sequence length="381" mass="42074">MGVMWWNLNAQFYVAIQNENVEDAGKLLESGIDCDIRFHVGRQRRPAICICAERGSIALAKLLLSWGCSVNQSDGNGFTPLHLAAANGYTDVVQLLIKFRAHPNAINTQSQTALHLAAQRGSHVIARMLLEAGSQVDREDSFGKTPLMYACSIGSFETVKCLLESGARQDLRDVHGNSALHHATESKLDPRIIHLLLEFGADPNARNSEELAPLHLILISQHRLKHESLKVILNSNSNINLPTKLGQTPLHLACLGRDEESATSLILHGCKIHTSDHLGTTPVFLALRDCSLKLLKLMVEAEMRPHLNSQSFFINGAIDRMQCKKAKYLKGVVKTPPDLLSLCRLSFHLNLGESANSTIETCDIPVLLKSYLRFNDVLTLT</sequence>
<evidence type="ECO:0000313" key="4">
    <source>
        <dbReference type="EMBL" id="KAK2725978.1"/>
    </source>
</evidence>
<accession>A0AA88IB41</accession>
<dbReference type="Pfam" id="PF00023">
    <property type="entry name" value="Ank"/>
    <property type="match status" value="2"/>
</dbReference>
<dbReference type="PROSITE" id="PS50297">
    <property type="entry name" value="ANK_REP_REGION"/>
    <property type="match status" value="4"/>
</dbReference>
<keyword evidence="2 3" id="KW-0040">ANK repeat</keyword>
<evidence type="ECO:0000313" key="5">
    <source>
        <dbReference type="Proteomes" id="UP001187531"/>
    </source>
</evidence>
<keyword evidence="1" id="KW-0677">Repeat</keyword>
<dbReference type="InterPro" id="IPR036770">
    <property type="entry name" value="Ankyrin_rpt-contain_sf"/>
</dbReference>
<evidence type="ECO:0000256" key="3">
    <source>
        <dbReference type="PROSITE-ProRule" id="PRU00023"/>
    </source>
</evidence>
<dbReference type="Gene3D" id="1.25.40.20">
    <property type="entry name" value="Ankyrin repeat-containing domain"/>
    <property type="match status" value="2"/>
</dbReference>
<dbReference type="EMBL" id="JAVRJZ010000002">
    <property type="protein sequence ID" value="KAK2725978.1"/>
    <property type="molecule type" value="Genomic_DNA"/>
</dbReference>
<dbReference type="PANTHER" id="PTHR24161:SF124">
    <property type="entry name" value="TRANSIENT RECEPTOR POTENTIAL CHANNEL PYREXIA"/>
    <property type="match status" value="1"/>
</dbReference>
<dbReference type="EMBL" id="JAVRJZ010000002">
    <property type="protein sequence ID" value="KAK2725977.1"/>
    <property type="molecule type" value="Genomic_DNA"/>
</dbReference>
<dbReference type="PROSITE" id="PS50088">
    <property type="entry name" value="ANK_REPEAT"/>
    <property type="match status" value="5"/>
</dbReference>
<evidence type="ECO:0000256" key="2">
    <source>
        <dbReference type="ARBA" id="ARBA00023043"/>
    </source>
</evidence>
<dbReference type="InterPro" id="IPR002110">
    <property type="entry name" value="Ankyrin_rpt"/>
</dbReference>
<feature type="repeat" description="ANK" evidence="3">
    <location>
        <begin position="175"/>
        <end position="208"/>
    </location>
</feature>
<feature type="repeat" description="ANK" evidence="3">
    <location>
        <begin position="109"/>
        <end position="141"/>
    </location>
</feature>
<organism evidence="4 5">
    <name type="scientific">Artemia franciscana</name>
    <name type="common">Brine shrimp</name>
    <name type="synonym">Artemia sanfranciscana</name>
    <dbReference type="NCBI Taxonomy" id="6661"/>
    <lineage>
        <taxon>Eukaryota</taxon>
        <taxon>Metazoa</taxon>
        <taxon>Ecdysozoa</taxon>
        <taxon>Arthropoda</taxon>
        <taxon>Crustacea</taxon>
        <taxon>Branchiopoda</taxon>
        <taxon>Anostraca</taxon>
        <taxon>Artemiidae</taxon>
        <taxon>Artemia</taxon>
    </lineage>
</organism>
<name>A0AA88IB41_ARTSF</name>
<dbReference type="Proteomes" id="UP001187531">
    <property type="component" value="Unassembled WGS sequence"/>
</dbReference>
<proteinExistence type="predicted"/>
<protein>
    <submittedName>
        <fullName evidence="4">Uncharacterized protein</fullName>
    </submittedName>
</protein>
<dbReference type="Pfam" id="PF12796">
    <property type="entry name" value="Ank_2"/>
    <property type="match status" value="2"/>
</dbReference>
<comment type="caution">
    <text evidence="4">The sequence shown here is derived from an EMBL/GenBank/DDBJ whole genome shotgun (WGS) entry which is preliminary data.</text>
</comment>